<evidence type="ECO:0000256" key="3">
    <source>
        <dbReference type="ARBA" id="ARBA00023136"/>
    </source>
</evidence>
<feature type="compositionally biased region" description="Low complexity" evidence="5">
    <location>
        <begin position="92"/>
        <end position="110"/>
    </location>
</feature>
<keyword evidence="1" id="KW-0812">Transmembrane</keyword>
<dbReference type="OrthoDB" id="3558022at2759"/>
<evidence type="ECO:0000256" key="1">
    <source>
        <dbReference type="ARBA" id="ARBA00022692"/>
    </source>
</evidence>
<dbReference type="PANTHER" id="PTHR39136:SF1">
    <property type="entry name" value="ALTERED INHERITANCE OF MITOCHONDRIA PROTEIN 11"/>
    <property type="match status" value="1"/>
</dbReference>
<dbReference type="PANTHER" id="PTHR39136">
    <property type="entry name" value="ALTERED INHERITANCE OF MITOCHONDRIA PROTEIN 11"/>
    <property type="match status" value="1"/>
</dbReference>
<evidence type="ECO:0000313" key="6">
    <source>
        <dbReference type="EMBL" id="CEL08084.1"/>
    </source>
</evidence>
<name>A0A0U5H2M1_ASPCI</name>
<comment type="similarity">
    <text evidence="4">Belongs to the AIM11 family.</text>
</comment>
<evidence type="ECO:0000313" key="7">
    <source>
        <dbReference type="Proteomes" id="UP000054771"/>
    </source>
</evidence>
<keyword evidence="2" id="KW-1133">Transmembrane helix</keyword>
<dbReference type="STRING" id="454130.A0A0U5H2M1"/>
<evidence type="ECO:0000256" key="4">
    <source>
        <dbReference type="RuleBase" id="RU367098"/>
    </source>
</evidence>
<accession>A0A0U5H2M1</accession>
<dbReference type="EMBL" id="CDMC01000010">
    <property type="protein sequence ID" value="CEL08084.1"/>
    <property type="molecule type" value="Genomic_DNA"/>
</dbReference>
<organism evidence="6 7">
    <name type="scientific">Aspergillus calidoustus</name>
    <dbReference type="NCBI Taxonomy" id="454130"/>
    <lineage>
        <taxon>Eukaryota</taxon>
        <taxon>Fungi</taxon>
        <taxon>Dikarya</taxon>
        <taxon>Ascomycota</taxon>
        <taxon>Pezizomycotina</taxon>
        <taxon>Eurotiomycetes</taxon>
        <taxon>Eurotiomycetidae</taxon>
        <taxon>Eurotiales</taxon>
        <taxon>Aspergillaceae</taxon>
        <taxon>Aspergillus</taxon>
        <taxon>Aspergillus subgen. Nidulantes</taxon>
    </lineage>
</organism>
<dbReference type="GO" id="GO:0005739">
    <property type="term" value="C:mitochondrion"/>
    <property type="evidence" value="ECO:0007669"/>
    <property type="project" value="TreeGrafter"/>
</dbReference>
<keyword evidence="7" id="KW-1185">Reference proteome</keyword>
<dbReference type="GO" id="GO:0016020">
    <property type="term" value="C:membrane"/>
    <property type="evidence" value="ECO:0007669"/>
    <property type="project" value="UniProtKB-SubCell"/>
</dbReference>
<evidence type="ECO:0000256" key="2">
    <source>
        <dbReference type="ARBA" id="ARBA00022989"/>
    </source>
</evidence>
<comment type="subcellular location">
    <subcellularLocation>
        <location evidence="4">Membrane</location>
        <topology evidence="4">Multi-pass membrane protein</topology>
    </subcellularLocation>
</comment>
<gene>
    <name evidence="4" type="primary">AIM11</name>
    <name evidence="6" type="ORF">ASPCAL11237</name>
</gene>
<proteinExistence type="inferred from homology"/>
<dbReference type="Proteomes" id="UP000054771">
    <property type="component" value="Unassembled WGS sequence"/>
</dbReference>
<reference evidence="7" key="1">
    <citation type="journal article" date="2016" name="Genome Announc.">
        <title>Draft genome sequences of fungus Aspergillus calidoustus.</title>
        <authorList>
            <person name="Horn F."/>
            <person name="Linde J."/>
            <person name="Mattern D.J."/>
            <person name="Walther G."/>
            <person name="Guthke R."/>
            <person name="Scherlach K."/>
            <person name="Martin K."/>
            <person name="Brakhage A.A."/>
            <person name="Petzke L."/>
            <person name="Valiante V."/>
        </authorList>
    </citation>
    <scope>NUCLEOTIDE SEQUENCE [LARGE SCALE GENOMIC DNA]</scope>
    <source>
        <strain evidence="7">SF006504</strain>
    </source>
</reference>
<protein>
    <recommendedName>
        <fullName evidence="4">Altered inheritance of mitochondria protein 11</fullName>
    </recommendedName>
</protein>
<evidence type="ECO:0000256" key="5">
    <source>
        <dbReference type="SAM" id="MobiDB-lite"/>
    </source>
</evidence>
<dbReference type="InterPro" id="IPR038814">
    <property type="entry name" value="AIM11"/>
</dbReference>
<sequence>MSLLHHYSHLQLDCILTVLRLISEIYWLAYTCDSTSYCPFHSAHPIRLLQTQPTHKRTAETITMVFSFFSSSPKAANAEQAQVTTPPKPAEADTPPTATATPSPSTTPKPADNDLPKLWTPRTNTKLALGGALFFAFSVFTTRRAFLRRVKATTPPYWTSTPFYKPKVNGGMDAFEALNLATLNVLSFAMMATGSVLWALDINGLEDMRRYVRTRAASGIFGGEGNELSEADKEMEKEVEEFVGRYLGKRVEDNKLVDLPKGGKESS</sequence>
<dbReference type="AlphaFoldDB" id="A0A0U5H2M1"/>
<keyword evidence="3" id="KW-0472">Membrane</keyword>
<feature type="region of interest" description="Disordered" evidence="5">
    <location>
        <begin position="77"/>
        <end position="117"/>
    </location>
</feature>